<sequence length="536" mass="58109">MAHVRAGGPVTPCARAHDLGERRSGRRPPLEASCTPEGDFRACGDQHGRSDGGEHYPKRGRQRRSEVRSLHALDGTGAPLLLGMPAPSLRYRFRAALSALLLGPGAGQPIIHAIPITTFHPRRDSRAVLDAYAEDAWFQAVVDTVADPLAATRFRVFKPNPLRYQPGSFRAKAAQASVRAMAPDLRAKYLADASASGEWVELEDHELLRILYAPHPEYPGQSCLKLLAVYRMLPGEAFLWLRRSVSGAVVGYEPIPPHCVTTTPTPQDPAFFISYNLFAGRVPASDVVWLKGLDPRNPAGRGLGRGTALADELDTSAAIQAARKATFKRGGLPAAVVGVDEGTAGDDRAEELQADYEERFTKPESAGRVWFVNGKVTLSQIQQDFRALQMDEAAAGLERLVRQVFNVPPGMMGDSAAGTRASAEEEKYTLADRAIAPWLDKLVAELNHGLVPRVDPDAVLIADDPRPESWERTFKVVTSAPNEGVTWNEVRALGGLPPDPELEGKRPRPLPGAQPVLDTPAAPSNPPPPRGDAERR</sequence>
<organism evidence="2 3">
    <name type="scientific">Archangium minus</name>
    <dbReference type="NCBI Taxonomy" id="83450"/>
    <lineage>
        <taxon>Bacteria</taxon>
        <taxon>Pseudomonadati</taxon>
        <taxon>Myxococcota</taxon>
        <taxon>Myxococcia</taxon>
        <taxon>Myxococcales</taxon>
        <taxon>Cystobacterineae</taxon>
        <taxon>Archangiaceae</taxon>
        <taxon>Archangium</taxon>
    </lineage>
</organism>
<accession>A0ABY9X1B8</accession>
<feature type="region of interest" description="Disordered" evidence="1">
    <location>
        <begin position="1"/>
        <end position="65"/>
    </location>
</feature>
<gene>
    <name evidence="2" type="ORF">F0U60_37570</name>
</gene>
<dbReference type="InterPro" id="IPR006944">
    <property type="entry name" value="Phage/GTA_portal"/>
</dbReference>
<feature type="region of interest" description="Disordered" evidence="1">
    <location>
        <begin position="490"/>
        <end position="536"/>
    </location>
</feature>
<dbReference type="Pfam" id="PF04860">
    <property type="entry name" value="Phage_portal"/>
    <property type="match status" value="1"/>
</dbReference>
<evidence type="ECO:0000256" key="1">
    <source>
        <dbReference type="SAM" id="MobiDB-lite"/>
    </source>
</evidence>
<feature type="compositionally biased region" description="Basic and acidic residues" evidence="1">
    <location>
        <begin position="38"/>
        <end position="65"/>
    </location>
</feature>
<name>A0ABY9X1B8_9BACT</name>
<proteinExistence type="predicted"/>
<dbReference type="Proteomes" id="UP001611383">
    <property type="component" value="Chromosome"/>
</dbReference>
<evidence type="ECO:0000313" key="3">
    <source>
        <dbReference type="Proteomes" id="UP001611383"/>
    </source>
</evidence>
<protein>
    <submittedName>
        <fullName evidence="2">Phage portal protein</fullName>
    </submittedName>
</protein>
<dbReference type="EMBL" id="CP043494">
    <property type="protein sequence ID" value="WNG49194.1"/>
    <property type="molecule type" value="Genomic_DNA"/>
</dbReference>
<keyword evidence="3" id="KW-1185">Reference proteome</keyword>
<evidence type="ECO:0000313" key="2">
    <source>
        <dbReference type="EMBL" id="WNG49194.1"/>
    </source>
</evidence>
<reference evidence="2 3" key="1">
    <citation type="submission" date="2019-08" db="EMBL/GenBank/DDBJ databases">
        <title>Archangium and Cystobacter genomes.</title>
        <authorList>
            <person name="Chen I.-C.K."/>
            <person name="Wielgoss S."/>
        </authorList>
    </citation>
    <scope>NUCLEOTIDE SEQUENCE [LARGE SCALE GENOMIC DNA]</scope>
    <source>
        <strain evidence="2 3">Cbm 6</strain>
    </source>
</reference>